<name>A0A9D3XUX8_9SAUR</name>
<dbReference type="AlphaFoldDB" id="A0A9D3XUX8"/>
<feature type="compositionally biased region" description="Basic and acidic residues" evidence="1">
    <location>
        <begin position="61"/>
        <end position="70"/>
    </location>
</feature>
<evidence type="ECO:0000313" key="2">
    <source>
        <dbReference type="EMBL" id="KAH1186686.1"/>
    </source>
</evidence>
<proteinExistence type="predicted"/>
<feature type="compositionally biased region" description="Basic and acidic residues" evidence="1">
    <location>
        <begin position="33"/>
        <end position="54"/>
    </location>
</feature>
<protein>
    <submittedName>
        <fullName evidence="2">Uncharacterized protein</fullName>
    </submittedName>
</protein>
<evidence type="ECO:0000313" key="3">
    <source>
        <dbReference type="Proteomes" id="UP000827986"/>
    </source>
</evidence>
<dbReference type="EMBL" id="JAHDVG010000463">
    <property type="protein sequence ID" value="KAH1186686.1"/>
    <property type="molecule type" value="Genomic_DNA"/>
</dbReference>
<sequence length="132" mass="14684">MRFLDQGSPKSKASCGVGKWRQRPSVPMMVWPDGRREGAEDKGKSIPSRERRGDGGIPPREGWEEQHRDSPWQCGGRWSGWGEVQRQASATRDFNVSQPLLFPPGVKRQKPPGEGREGTGFSNTADPHGEMS</sequence>
<gene>
    <name evidence="2" type="ORF">KIL84_019435</name>
</gene>
<keyword evidence="3" id="KW-1185">Reference proteome</keyword>
<feature type="compositionally biased region" description="Polar residues" evidence="1">
    <location>
        <begin position="86"/>
        <end position="98"/>
    </location>
</feature>
<reference evidence="2" key="1">
    <citation type="submission" date="2021-09" db="EMBL/GenBank/DDBJ databases">
        <title>The genome of Mauremys mutica provides insights into the evolution of semi-aquatic lifestyle.</title>
        <authorList>
            <person name="Gong S."/>
            <person name="Gao Y."/>
        </authorList>
    </citation>
    <scope>NUCLEOTIDE SEQUENCE</scope>
    <source>
        <strain evidence="2">MM-2020</strain>
        <tissue evidence="2">Muscle</tissue>
    </source>
</reference>
<evidence type="ECO:0000256" key="1">
    <source>
        <dbReference type="SAM" id="MobiDB-lite"/>
    </source>
</evidence>
<comment type="caution">
    <text evidence="2">The sequence shown here is derived from an EMBL/GenBank/DDBJ whole genome shotgun (WGS) entry which is preliminary data.</text>
</comment>
<dbReference type="Proteomes" id="UP000827986">
    <property type="component" value="Unassembled WGS sequence"/>
</dbReference>
<accession>A0A9D3XUX8</accession>
<feature type="region of interest" description="Disordered" evidence="1">
    <location>
        <begin position="1"/>
        <end position="132"/>
    </location>
</feature>
<organism evidence="2 3">
    <name type="scientific">Mauremys mutica</name>
    <name type="common">yellowpond turtle</name>
    <dbReference type="NCBI Taxonomy" id="74926"/>
    <lineage>
        <taxon>Eukaryota</taxon>
        <taxon>Metazoa</taxon>
        <taxon>Chordata</taxon>
        <taxon>Craniata</taxon>
        <taxon>Vertebrata</taxon>
        <taxon>Euteleostomi</taxon>
        <taxon>Archelosauria</taxon>
        <taxon>Testudinata</taxon>
        <taxon>Testudines</taxon>
        <taxon>Cryptodira</taxon>
        <taxon>Durocryptodira</taxon>
        <taxon>Testudinoidea</taxon>
        <taxon>Geoemydidae</taxon>
        <taxon>Geoemydinae</taxon>
        <taxon>Mauremys</taxon>
    </lineage>
</organism>